<dbReference type="GO" id="GO:0016832">
    <property type="term" value="F:aldehyde-lyase activity"/>
    <property type="evidence" value="ECO:0007669"/>
    <property type="project" value="TreeGrafter"/>
</dbReference>
<sequence length="211" mass="22438">MAEQEGVIKYRLDHQPDDAPDDATAFQALRAWRAVLHRLALVGQHPDRYMGYGYGNVSVRAGQGFLISGTQTGAPEQLPRTGYAQVLHCDIAANRIVARGPVKPSSEALTHGAVYAVDPAIGCVLHVHSPELWSSATAYPCTPADVPYGTPAMAEAVARLYRQTPLRDVGLFTMRGHEDGVVAFGVSPEQAGTRLVAALAETLAGLESAPP</sequence>
<name>A0A363UP68_9GAMM</name>
<dbReference type="SMART" id="SM01007">
    <property type="entry name" value="Aldolase_II"/>
    <property type="match status" value="1"/>
</dbReference>
<dbReference type="Proteomes" id="UP000251800">
    <property type="component" value="Unassembled WGS sequence"/>
</dbReference>
<evidence type="ECO:0000256" key="2">
    <source>
        <dbReference type="ARBA" id="ARBA00023239"/>
    </source>
</evidence>
<proteinExistence type="predicted"/>
<evidence type="ECO:0000313" key="5">
    <source>
        <dbReference type="Proteomes" id="UP000251800"/>
    </source>
</evidence>
<evidence type="ECO:0000313" key="4">
    <source>
        <dbReference type="EMBL" id="PWN57187.1"/>
    </source>
</evidence>
<keyword evidence="1" id="KW-0479">Metal-binding</keyword>
<dbReference type="Gene3D" id="3.40.225.10">
    <property type="entry name" value="Class II aldolase/adducin N-terminal domain"/>
    <property type="match status" value="1"/>
</dbReference>
<keyword evidence="2" id="KW-0456">Lyase</keyword>
<dbReference type="RefSeq" id="WP_109719267.1">
    <property type="nucleotide sequence ID" value="NZ_QEQK01000003.1"/>
</dbReference>
<dbReference type="PANTHER" id="PTHR22789">
    <property type="entry name" value="FUCULOSE PHOSPHATE ALDOLASE"/>
    <property type="match status" value="1"/>
</dbReference>
<reference evidence="4 5" key="1">
    <citation type="submission" date="2018-05" db="EMBL/GenBank/DDBJ databases">
        <title>Abyssibacter profundi OUC007T gen. nov., sp. nov, a marine bacterium isolated from seawater of the Mariana Trench.</title>
        <authorList>
            <person name="Zhou S."/>
        </authorList>
    </citation>
    <scope>NUCLEOTIDE SEQUENCE [LARGE SCALE GENOMIC DNA]</scope>
    <source>
        <strain evidence="4 5">OUC007</strain>
    </source>
</reference>
<dbReference type="InterPro" id="IPR001303">
    <property type="entry name" value="Aldolase_II/adducin_N"/>
</dbReference>
<dbReference type="GO" id="GO:0005829">
    <property type="term" value="C:cytosol"/>
    <property type="evidence" value="ECO:0007669"/>
    <property type="project" value="TreeGrafter"/>
</dbReference>
<dbReference type="GO" id="GO:0019323">
    <property type="term" value="P:pentose catabolic process"/>
    <property type="evidence" value="ECO:0007669"/>
    <property type="project" value="TreeGrafter"/>
</dbReference>
<dbReference type="OrthoDB" id="422493at2"/>
<dbReference type="EMBL" id="QEQK01000003">
    <property type="protein sequence ID" value="PWN57187.1"/>
    <property type="molecule type" value="Genomic_DNA"/>
</dbReference>
<organism evidence="4 5">
    <name type="scientific">Abyssibacter profundi</name>
    <dbReference type="NCBI Taxonomy" id="2182787"/>
    <lineage>
        <taxon>Bacteria</taxon>
        <taxon>Pseudomonadati</taxon>
        <taxon>Pseudomonadota</taxon>
        <taxon>Gammaproteobacteria</taxon>
        <taxon>Chromatiales</taxon>
        <taxon>Oceanococcaceae</taxon>
        <taxon>Abyssibacter</taxon>
    </lineage>
</organism>
<keyword evidence="5" id="KW-1185">Reference proteome</keyword>
<dbReference type="GO" id="GO:0046872">
    <property type="term" value="F:metal ion binding"/>
    <property type="evidence" value="ECO:0007669"/>
    <property type="project" value="UniProtKB-KW"/>
</dbReference>
<evidence type="ECO:0000256" key="1">
    <source>
        <dbReference type="ARBA" id="ARBA00022723"/>
    </source>
</evidence>
<evidence type="ECO:0000259" key="3">
    <source>
        <dbReference type="SMART" id="SM01007"/>
    </source>
</evidence>
<dbReference type="InterPro" id="IPR036409">
    <property type="entry name" value="Aldolase_II/adducin_N_sf"/>
</dbReference>
<dbReference type="PANTHER" id="PTHR22789:SF0">
    <property type="entry name" value="3-OXO-TETRONATE 4-PHOSPHATE DECARBOXYLASE-RELATED"/>
    <property type="match status" value="1"/>
</dbReference>
<dbReference type="InterPro" id="IPR050197">
    <property type="entry name" value="Aldolase_class_II_sugar_metab"/>
</dbReference>
<dbReference type="SUPFAM" id="SSF53639">
    <property type="entry name" value="AraD/HMP-PK domain-like"/>
    <property type="match status" value="1"/>
</dbReference>
<dbReference type="Pfam" id="PF00596">
    <property type="entry name" value="Aldolase_II"/>
    <property type="match status" value="1"/>
</dbReference>
<protein>
    <submittedName>
        <fullName evidence="4">Aldolase</fullName>
    </submittedName>
</protein>
<comment type="caution">
    <text evidence="4">The sequence shown here is derived from an EMBL/GenBank/DDBJ whole genome shotgun (WGS) entry which is preliminary data.</text>
</comment>
<accession>A0A363UP68</accession>
<feature type="domain" description="Class II aldolase/adducin N-terminal" evidence="3">
    <location>
        <begin position="37"/>
        <end position="204"/>
    </location>
</feature>
<gene>
    <name evidence="4" type="ORF">DEH80_04485</name>
</gene>
<dbReference type="AlphaFoldDB" id="A0A363UP68"/>